<evidence type="ECO:0000313" key="3">
    <source>
        <dbReference type="Proteomes" id="UP000800093"/>
    </source>
</evidence>
<protein>
    <submittedName>
        <fullName evidence="2">HET-domain-containing protein</fullName>
    </submittedName>
</protein>
<name>A0A9P4K541_9PLEO</name>
<gene>
    <name evidence="2" type="ORF">CC78DRAFT_555965</name>
</gene>
<proteinExistence type="predicted"/>
<dbReference type="PANTHER" id="PTHR10622">
    <property type="entry name" value="HET DOMAIN-CONTAINING PROTEIN"/>
    <property type="match status" value="1"/>
</dbReference>
<dbReference type="PANTHER" id="PTHR10622:SF11">
    <property type="entry name" value="HET-DOMAIN-CONTAINING PROTEIN"/>
    <property type="match status" value="1"/>
</dbReference>
<comment type="caution">
    <text evidence="2">The sequence shown here is derived from an EMBL/GenBank/DDBJ whole genome shotgun (WGS) entry which is preliminary data.</text>
</comment>
<accession>A0A9P4K541</accession>
<dbReference type="OrthoDB" id="5986190at2759"/>
<dbReference type="Proteomes" id="UP000800093">
    <property type="component" value="Unassembled WGS sequence"/>
</dbReference>
<reference evidence="3" key="1">
    <citation type="journal article" date="2020" name="Stud. Mycol.">
        <title>101 Dothideomycetes genomes: A test case for predicting lifestyles and emergence of pathogens.</title>
        <authorList>
            <person name="Haridas S."/>
            <person name="Albert R."/>
            <person name="Binder M."/>
            <person name="Bloem J."/>
            <person name="LaButti K."/>
            <person name="Salamov A."/>
            <person name="Andreopoulos B."/>
            <person name="Baker S."/>
            <person name="Barry K."/>
            <person name="Bills G."/>
            <person name="Bluhm B."/>
            <person name="Cannon C."/>
            <person name="Castanera R."/>
            <person name="Culley D."/>
            <person name="Daum C."/>
            <person name="Ezra D."/>
            <person name="Gonzalez J."/>
            <person name="Henrissat B."/>
            <person name="Kuo A."/>
            <person name="Liang C."/>
            <person name="Lipzen A."/>
            <person name="Lutzoni F."/>
            <person name="Magnuson J."/>
            <person name="Mondo S."/>
            <person name="Nolan M."/>
            <person name="Ohm R."/>
            <person name="Pangilinan J."/>
            <person name="Park H.-J."/>
            <person name="Ramirez L."/>
            <person name="Alfaro M."/>
            <person name="Sun H."/>
            <person name="Tritt A."/>
            <person name="Yoshinaga Y."/>
            <person name="Zwiers L.-H."/>
            <person name="Turgeon B."/>
            <person name="Goodwin S."/>
            <person name="Spatafora J."/>
            <person name="Crous P."/>
            <person name="Grigoriev I."/>
        </authorList>
    </citation>
    <scope>NUCLEOTIDE SEQUENCE [LARGE SCALE GENOMIC DNA]</scope>
    <source>
        <strain evidence="3">CBS 304.66</strain>
    </source>
</reference>
<evidence type="ECO:0000313" key="2">
    <source>
        <dbReference type="EMBL" id="KAF2259654.1"/>
    </source>
</evidence>
<dbReference type="InterPro" id="IPR010730">
    <property type="entry name" value="HET"/>
</dbReference>
<keyword evidence="3" id="KW-1185">Reference proteome</keyword>
<evidence type="ECO:0000259" key="1">
    <source>
        <dbReference type="Pfam" id="PF06985"/>
    </source>
</evidence>
<feature type="domain" description="Heterokaryon incompatibility" evidence="1">
    <location>
        <begin position="24"/>
        <end position="111"/>
    </location>
</feature>
<dbReference type="Pfam" id="PF06985">
    <property type="entry name" value="HET"/>
    <property type="match status" value="1"/>
</dbReference>
<dbReference type="AlphaFoldDB" id="A0A9P4K541"/>
<dbReference type="EMBL" id="ML986704">
    <property type="protein sequence ID" value="KAF2259654.1"/>
    <property type="molecule type" value="Genomic_DNA"/>
</dbReference>
<sequence length="213" mass="25124">MRLLHFSSGKLVLTDFSGKRIPPYAILSHRWDGDNEVLFVDLNNNYWRKKRGCRKIEFCAKQAAQDQLQYFWIDTCCIDKWNVRERSKAINSMFNWYENAAKCYVFLDNSSTWEASFRQSKWFTRGWTLQELITPKSVKFFSYEERRIGNRSTLEQIASNRETTEEEDSIYYLLRILNISLTPSYGEGKENALRRLQLEIELGSNAPAIIPFA</sequence>
<organism evidence="2 3">
    <name type="scientific">Lojkania enalia</name>
    <dbReference type="NCBI Taxonomy" id="147567"/>
    <lineage>
        <taxon>Eukaryota</taxon>
        <taxon>Fungi</taxon>
        <taxon>Dikarya</taxon>
        <taxon>Ascomycota</taxon>
        <taxon>Pezizomycotina</taxon>
        <taxon>Dothideomycetes</taxon>
        <taxon>Pleosporomycetidae</taxon>
        <taxon>Pleosporales</taxon>
        <taxon>Pleosporales incertae sedis</taxon>
        <taxon>Lojkania</taxon>
    </lineage>
</organism>